<sequence>MQPILEVNPEHPLVKALSADNANFADWRHLLFDQAMLAEGGALEDPASFVKRTNALPGCTGGAFFC</sequence>
<keyword evidence="2" id="KW-0143">Chaperone</keyword>
<gene>
    <name evidence="3" type="ORF">BRPE64_ACDS08850</name>
</gene>
<organism evidence="3 4">
    <name type="scientific">Caballeronia insecticola</name>
    <dbReference type="NCBI Taxonomy" id="758793"/>
    <lineage>
        <taxon>Bacteria</taxon>
        <taxon>Pseudomonadati</taxon>
        <taxon>Pseudomonadota</taxon>
        <taxon>Betaproteobacteria</taxon>
        <taxon>Burkholderiales</taxon>
        <taxon>Burkholderiaceae</taxon>
        <taxon>Caballeronia</taxon>
    </lineage>
</organism>
<evidence type="ECO:0000313" key="3">
    <source>
        <dbReference type="EMBL" id="BAN22639.1"/>
    </source>
</evidence>
<reference evidence="3 4" key="1">
    <citation type="journal article" date="2013" name="Genome Announc.">
        <title>Complete Genome Sequence of Burkholderia sp. Strain RPE64, Bacterial Symbiont of the Bean Bug Riptortus pedestris.</title>
        <authorList>
            <person name="Shibata T.F."/>
            <person name="Maeda T."/>
            <person name="Nikoh N."/>
            <person name="Yamaguchi K."/>
            <person name="Oshima K."/>
            <person name="Hattori M."/>
            <person name="Nishiyama T."/>
            <person name="Hasebe M."/>
            <person name="Fukatsu T."/>
            <person name="Kikuchi Y."/>
            <person name="Shigenobu S."/>
        </authorList>
    </citation>
    <scope>NUCLEOTIDE SEQUENCE [LARGE SCALE GENOMIC DNA]</scope>
</reference>
<dbReference type="GO" id="GO:0005524">
    <property type="term" value="F:ATP binding"/>
    <property type="evidence" value="ECO:0007669"/>
    <property type="project" value="InterPro"/>
</dbReference>
<evidence type="ECO:0000256" key="2">
    <source>
        <dbReference type="ARBA" id="ARBA00023186"/>
    </source>
</evidence>
<dbReference type="Pfam" id="PF00183">
    <property type="entry name" value="HSP90"/>
    <property type="match status" value="1"/>
</dbReference>
<dbReference type="Proteomes" id="UP000013966">
    <property type="component" value="Chromosome 1"/>
</dbReference>
<name>R4WG28_9BURK</name>
<dbReference type="InterPro" id="IPR001404">
    <property type="entry name" value="Hsp90_fam"/>
</dbReference>
<dbReference type="GO" id="GO:0140662">
    <property type="term" value="F:ATP-dependent protein folding chaperone"/>
    <property type="evidence" value="ECO:0007669"/>
    <property type="project" value="InterPro"/>
</dbReference>
<proteinExistence type="inferred from homology"/>
<accession>R4WG28</accession>
<dbReference type="KEGG" id="buo:BRPE64_ACDS08850"/>
<dbReference type="GO" id="GO:0016887">
    <property type="term" value="F:ATP hydrolysis activity"/>
    <property type="evidence" value="ECO:0007669"/>
    <property type="project" value="InterPro"/>
</dbReference>
<dbReference type="PATRIC" id="fig|758793.3.peg.887"/>
<dbReference type="STRING" id="758793.BRPE64_ACDS08850"/>
<dbReference type="InterPro" id="IPR037196">
    <property type="entry name" value="HSP90_C"/>
</dbReference>
<dbReference type="EMBL" id="AP013058">
    <property type="protein sequence ID" value="BAN22639.1"/>
    <property type="molecule type" value="Genomic_DNA"/>
</dbReference>
<dbReference type="GO" id="GO:0051082">
    <property type="term" value="F:unfolded protein binding"/>
    <property type="evidence" value="ECO:0007669"/>
    <property type="project" value="InterPro"/>
</dbReference>
<comment type="similarity">
    <text evidence="1">Belongs to the heat shock protein 90 family.</text>
</comment>
<dbReference type="HOGENOM" id="CLU_2822771_0_0_4"/>
<protein>
    <submittedName>
        <fullName evidence="3">Chaperone protein HtpG</fullName>
    </submittedName>
</protein>
<evidence type="ECO:0000256" key="1">
    <source>
        <dbReference type="ARBA" id="ARBA00008239"/>
    </source>
</evidence>
<evidence type="ECO:0000313" key="4">
    <source>
        <dbReference type="Proteomes" id="UP000013966"/>
    </source>
</evidence>
<dbReference type="SUPFAM" id="SSF110942">
    <property type="entry name" value="HSP90 C-terminal domain"/>
    <property type="match status" value="1"/>
</dbReference>
<reference evidence="3 4" key="2">
    <citation type="journal article" date="2018" name="Int. J. Syst. Evol. Microbiol.">
        <title>Burkholderia insecticola sp. nov., a gut symbiotic bacterium of the bean bug Riptortus pedestris.</title>
        <authorList>
            <person name="Takeshita K."/>
            <person name="Tamaki H."/>
            <person name="Ohbayashi T."/>
            <person name="Meng X.-Y."/>
            <person name="Sone T."/>
            <person name="Mitani Y."/>
            <person name="Peeters C."/>
            <person name="Kikuchi Y."/>
            <person name="Vandamme P."/>
        </authorList>
    </citation>
    <scope>NUCLEOTIDE SEQUENCE [LARGE SCALE GENOMIC DNA]</scope>
    <source>
        <strain evidence="3">RPE64</strain>
    </source>
</reference>
<keyword evidence="4" id="KW-1185">Reference proteome</keyword>
<dbReference type="AlphaFoldDB" id="R4WG28"/>
<dbReference type="Gene3D" id="1.20.120.790">
    <property type="entry name" value="Heat shock protein 90, C-terminal domain"/>
    <property type="match status" value="1"/>
</dbReference>